<gene>
    <name evidence="2" type="ORF">B6N60_03426</name>
</gene>
<evidence type="ECO:0000313" key="2">
    <source>
        <dbReference type="EMBL" id="QXE24718.1"/>
    </source>
</evidence>
<keyword evidence="3" id="KW-1185">Reference proteome</keyword>
<name>A0A975Y5Y8_9NOST</name>
<dbReference type="Proteomes" id="UP000683511">
    <property type="component" value="Chromosome"/>
</dbReference>
<protein>
    <submittedName>
        <fullName evidence="2">Uncharacterized protein</fullName>
    </submittedName>
</protein>
<evidence type="ECO:0000313" key="3">
    <source>
        <dbReference type="Proteomes" id="UP000683511"/>
    </source>
</evidence>
<proteinExistence type="predicted"/>
<feature type="coiled-coil region" evidence="1">
    <location>
        <begin position="174"/>
        <end position="215"/>
    </location>
</feature>
<dbReference type="EMBL" id="CP021056">
    <property type="protein sequence ID" value="QXE24718.1"/>
    <property type="molecule type" value="Genomic_DNA"/>
</dbReference>
<dbReference type="AlphaFoldDB" id="A0A975Y5Y8"/>
<sequence length="375" mass="43171">MPINNLEKVDFSEQELIILYNYIPRLIEKTAILVNLSPNYYTNGTQETLLTEDNRGNYWIIATDNDIYWLFPITKLNGKINPRVNEAFNLLFQHHNYEDSDKREFILKKPAQVHPPRKAEGWILAEQGLIEFGNLPLLPIELSNGKVHNSPVAQEVIKKNVISSISRDEFTDYTNKTDVEINDLKLQIKKLIEEREKFKTEIQAIENKYSELENRIKSPVQEVTQSSHIVENNHQEITSNQQQAVNTANSLNLNPDELRIVETYNSNPVVISQQAKQVSETSSSIQNRSQGINEAVVLERQAQGLYWLFGRDTLYLMPKRGFGFSRSTIDTFRALFQIRGSKVTSKFKLLKPAKVVMIGSSQTWQLTEKGIIEFE</sequence>
<organism evidence="2 3">
    <name type="scientific">Richelia sinica FACHB-800</name>
    <dbReference type="NCBI Taxonomy" id="1357546"/>
    <lineage>
        <taxon>Bacteria</taxon>
        <taxon>Bacillati</taxon>
        <taxon>Cyanobacteriota</taxon>
        <taxon>Cyanophyceae</taxon>
        <taxon>Nostocales</taxon>
        <taxon>Nostocaceae</taxon>
        <taxon>Richelia</taxon>
    </lineage>
</organism>
<reference evidence="2" key="1">
    <citation type="submission" date="2017-04" db="EMBL/GenBank/DDBJ databases">
        <title>Genome deletions in a multicellular cyanobacterial endosymbiont for morphological adaptation in marine diatoms.</title>
        <authorList>
            <person name="Wang Y."/>
            <person name="Gao H."/>
            <person name="Li R."/>
            <person name="Xu X."/>
        </authorList>
    </citation>
    <scope>NUCLEOTIDE SEQUENCE</scope>
    <source>
        <strain evidence="2">FACHB 800</strain>
    </source>
</reference>
<dbReference type="RefSeq" id="WP_190601550.1">
    <property type="nucleotide sequence ID" value="NZ_CP021056.1"/>
</dbReference>
<keyword evidence="1" id="KW-0175">Coiled coil</keyword>
<evidence type="ECO:0000256" key="1">
    <source>
        <dbReference type="SAM" id="Coils"/>
    </source>
</evidence>
<accession>A0A975Y5Y8</accession>
<dbReference type="KEGG" id="rsin:B6N60_03426"/>